<name>A0A8B6M6Y8_METTU</name>
<comment type="caution">
    <text evidence="1">The sequence shown here is derived from an EMBL/GenBank/DDBJ whole genome shotgun (WGS) entry which is preliminary data.</text>
</comment>
<dbReference type="Proteomes" id="UP000485880">
    <property type="component" value="Unassembled WGS sequence"/>
</dbReference>
<sequence>MTREQFAKIPSFSQQYLSDIEGSRRNSRRYNCSSCHRRAPVPHLVDGARRRGAISGGGIFRY</sequence>
<protein>
    <submittedName>
        <fullName evidence="1">Uncharacterized protein</fullName>
    </submittedName>
</protein>
<dbReference type="AlphaFoldDB" id="A0A8B6M6Y8"/>
<organism evidence="1 2">
    <name type="scientific">Methylocella tundrae</name>
    <dbReference type="NCBI Taxonomy" id="227605"/>
    <lineage>
        <taxon>Bacteria</taxon>
        <taxon>Pseudomonadati</taxon>
        <taxon>Pseudomonadota</taxon>
        <taxon>Alphaproteobacteria</taxon>
        <taxon>Hyphomicrobiales</taxon>
        <taxon>Beijerinckiaceae</taxon>
        <taxon>Methylocella</taxon>
    </lineage>
</organism>
<evidence type="ECO:0000313" key="2">
    <source>
        <dbReference type="Proteomes" id="UP000485880"/>
    </source>
</evidence>
<reference evidence="1 2" key="1">
    <citation type="submission" date="2019-05" db="EMBL/GenBank/DDBJ databases">
        <authorList>
            <person name="Farhan Ul Haque M."/>
        </authorList>
    </citation>
    <scope>NUCLEOTIDE SEQUENCE [LARGE SCALE GENOMIC DNA]</scope>
    <source>
        <strain evidence="1">2</strain>
    </source>
</reference>
<evidence type="ECO:0000313" key="1">
    <source>
        <dbReference type="EMBL" id="VTZ50518.1"/>
    </source>
</evidence>
<gene>
    <name evidence="1" type="ORF">MPC4_250026</name>
</gene>
<dbReference type="EMBL" id="CABFMQ020000082">
    <property type="protein sequence ID" value="VTZ50518.1"/>
    <property type="molecule type" value="Genomic_DNA"/>
</dbReference>
<keyword evidence="2" id="KW-1185">Reference proteome</keyword>
<proteinExistence type="predicted"/>
<accession>A0A8B6M6Y8</accession>